<evidence type="ECO:0000313" key="2">
    <source>
        <dbReference type="Proteomes" id="UP001169764"/>
    </source>
</evidence>
<protein>
    <submittedName>
        <fullName evidence="1">Uncharacterized protein</fullName>
    </submittedName>
</protein>
<dbReference type="Proteomes" id="UP001169764">
    <property type="component" value="Unassembled WGS sequence"/>
</dbReference>
<dbReference type="RefSeq" id="WP_303545256.1">
    <property type="nucleotide sequence ID" value="NZ_JAUOTP010000009.1"/>
</dbReference>
<comment type="caution">
    <text evidence="1">The sequence shown here is derived from an EMBL/GenBank/DDBJ whole genome shotgun (WGS) entry which is preliminary data.</text>
</comment>
<sequence>MRKPVAALALTLATPAATWGRSVDLAEPFVGTLANFGQLSPAAVAPYAMV</sequence>
<name>A0ABT8YEF2_9SPHN</name>
<gene>
    <name evidence="1" type="ORF">Q4F19_17360</name>
</gene>
<dbReference type="EMBL" id="JAUOTP010000009">
    <property type="protein sequence ID" value="MDO6416158.1"/>
    <property type="molecule type" value="Genomic_DNA"/>
</dbReference>
<evidence type="ECO:0000313" key="1">
    <source>
        <dbReference type="EMBL" id="MDO6416158.1"/>
    </source>
</evidence>
<accession>A0ABT8YEF2</accession>
<organism evidence="1 2">
    <name type="scientific">Sphingomonas natans</name>
    <dbReference type="NCBI Taxonomy" id="3063330"/>
    <lineage>
        <taxon>Bacteria</taxon>
        <taxon>Pseudomonadati</taxon>
        <taxon>Pseudomonadota</taxon>
        <taxon>Alphaproteobacteria</taxon>
        <taxon>Sphingomonadales</taxon>
        <taxon>Sphingomonadaceae</taxon>
        <taxon>Sphingomonas</taxon>
    </lineage>
</organism>
<proteinExistence type="predicted"/>
<reference evidence="1" key="1">
    <citation type="submission" date="2023-07" db="EMBL/GenBank/DDBJ databases">
        <authorList>
            <person name="Kim M."/>
        </authorList>
    </citation>
    <scope>NUCLEOTIDE SEQUENCE</scope>
    <source>
        <strain evidence="1">BIUV-7</strain>
    </source>
</reference>
<keyword evidence="2" id="KW-1185">Reference proteome</keyword>